<dbReference type="Pfam" id="PF00571">
    <property type="entry name" value="CBS"/>
    <property type="match status" value="1"/>
</dbReference>
<evidence type="ECO:0000256" key="12">
    <source>
        <dbReference type="SAM" id="MobiDB-lite"/>
    </source>
</evidence>
<accession>A0A7S3D2B4</accession>
<feature type="transmembrane region" description="Helical" evidence="11">
    <location>
        <begin position="101"/>
        <end position="131"/>
    </location>
</feature>
<dbReference type="Gene3D" id="1.10.3080.10">
    <property type="entry name" value="Clc chloride channel"/>
    <property type="match status" value="1"/>
</dbReference>
<keyword evidence="9 11" id="KW-0868">Chloride</keyword>
<dbReference type="SUPFAM" id="SSF54631">
    <property type="entry name" value="CBS-domain pair"/>
    <property type="match status" value="1"/>
</dbReference>
<keyword evidence="7 10" id="KW-0129">CBS domain</keyword>
<feature type="transmembrane region" description="Helical" evidence="11">
    <location>
        <begin position="265"/>
        <end position="289"/>
    </location>
</feature>
<dbReference type="GO" id="GO:0016020">
    <property type="term" value="C:membrane"/>
    <property type="evidence" value="ECO:0007669"/>
    <property type="project" value="UniProtKB-SubCell"/>
</dbReference>
<dbReference type="InterPro" id="IPR046342">
    <property type="entry name" value="CBS_dom_sf"/>
</dbReference>
<protein>
    <recommendedName>
        <fullName evidence="11">Chloride channel protein</fullName>
    </recommendedName>
</protein>
<evidence type="ECO:0000256" key="3">
    <source>
        <dbReference type="ARBA" id="ARBA00022692"/>
    </source>
</evidence>
<comment type="similarity">
    <text evidence="11">Belongs to the chloride channel (TC 2.A.49) family.</text>
</comment>
<evidence type="ECO:0000256" key="7">
    <source>
        <dbReference type="ARBA" id="ARBA00023122"/>
    </source>
</evidence>
<dbReference type="GO" id="GO:0005254">
    <property type="term" value="F:chloride channel activity"/>
    <property type="evidence" value="ECO:0007669"/>
    <property type="project" value="UniProtKB-UniRule"/>
</dbReference>
<evidence type="ECO:0000259" key="13">
    <source>
        <dbReference type="PROSITE" id="PS51371"/>
    </source>
</evidence>
<dbReference type="PRINTS" id="PR00762">
    <property type="entry name" value="CLCHANNEL"/>
</dbReference>
<name>A0A7S3D2B4_9EUKA</name>
<evidence type="ECO:0000256" key="6">
    <source>
        <dbReference type="ARBA" id="ARBA00023065"/>
    </source>
</evidence>
<comment type="caution">
    <text evidence="11">Lacks conserved residue(s) required for the propagation of feature annotation.</text>
</comment>
<evidence type="ECO:0000256" key="5">
    <source>
        <dbReference type="ARBA" id="ARBA00022989"/>
    </source>
</evidence>
<dbReference type="CDD" id="cd04591">
    <property type="entry name" value="CBS_pair_voltage-gated_CLC_euk_bac"/>
    <property type="match status" value="1"/>
</dbReference>
<feature type="transmembrane region" description="Helical" evidence="11">
    <location>
        <begin position="151"/>
        <end position="176"/>
    </location>
</feature>
<dbReference type="PANTHER" id="PTHR11689:SF136">
    <property type="entry name" value="H(+)_CL(-) EXCHANGE TRANSPORTER 7"/>
    <property type="match status" value="1"/>
</dbReference>
<evidence type="ECO:0000256" key="8">
    <source>
        <dbReference type="ARBA" id="ARBA00023136"/>
    </source>
</evidence>
<dbReference type="AlphaFoldDB" id="A0A7S3D2B4"/>
<dbReference type="InterPro" id="IPR014743">
    <property type="entry name" value="Cl-channel_core"/>
</dbReference>
<evidence type="ECO:0000256" key="4">
    <source>
        <dbReference type="ARBA" id="ARBA00022737"/>
    </source>
</evidence>
<dbReference type="EMBL" id="HBIB01010118">
    <property type="protein sequence ID" value="CAE0244276.1"/>
    <property type="molecule type" value="Transcribed_RNA"/>
</dbReference>
<comment type="subcellular location">
    <subcellularLocation>
        <location evidence="1 11">Membrane</location>
        <topology evidence="1 11">Multi-pass membrane protein</topology>
    </subcellularLocation>
</comment>
<organism evidence="14">
    <name type="scientific">Palpitomonas bilix</name>
    <dbReference type="NCBI Taxonomy" id="652834"/>
    <lineage>
        <taxon>Eukaryota</taxon>
        <taxon>Eukaryota incertae sedis</taxon>
    </lineage>
</organism>
<evidence type="ECO:0000256" key="9">
    <source>
        <dbReference type="ARBA" id="ARBA00023214"/>
    </source>
</evidence>
<reference evidence="14" key="1">
    <citation type="submission" date="2021-01" db="EMBL/GenBank/DDBJ databases">
        <authorList>
            <person name="Corre E."/>
            <person name="Pelletier E."/>
            <person name="Niang G."/>
            <person name="Scheremetjew M."/>
            <person name="Finn R."/>
            <person name="Kale V."/>
            <person name="Holt S."/>
            <person name="Cochrane G."/>
            <person name="Meng A."/>
            <person name="Brown T."/>
            <person name="Cohen L."/>
        </authorList>
    </citation>
    <scope>NUCLEOTIDE SEQUENCE</scope>
    <source>
        <strain evidence="14">NIES-2562</strain>
    </source>
</reference>
<keyword evidence="2 11" id="KW-0813">Transport</keyword>
<dbReference type="SMART" id="SM00116">
    <property type="entry name" value="CBS"/>
    <property type="match status" value="2"/>
</dbReference>
<keyword evidence="4" id="KW-0677">Repeat</keyword>
<proteinExistence type="inferred from homology"/>
<dbReference type="PROSITE" id="PS51371">
    <property type="entry name" value="CBS"/>
    <property type="match status" value="1"/>
</dbReference>
<feature type="transmembrane region" description="Helical" evidence="11">
    <location>
        <begin position="497"/>
        <end position="518"/>
    </location>
</feature>
<dbReference type="Pfam" id="PF00654">
    <property type="entry name" value="Voltage_CLC"/>
    <property type="match status" value="1"/>
</dbReference>
<feature type="domain" description="CBS" evidence="13">
    <location>
        <begin position="757"/>
        <end position="815"/>
    </location>
</feature>
<evidence type="ECO:0000256" key="10">
    <source>
        <dbReference type="PROSITE-ProRule" id="PRU00703"/>
    </source>
</evidence>
<dbReference type="PANTHER" id="PTHR11689">
    <property type="entry name" value="CHLORIDE CHANNEL PROTEIN CLC FAMILY MEMBER"/>
    <property type="match status" value="1"/>
</dbReference>
<feature type="transmembrane region" description="Helical" evidence="11">
    <location>
        <begin position="360"/>
        <end position="380"/>
    </location>
</feature>
<gene>
    <name evidence="14" type="ORF">PBIL07802_LOCUS6451</name>
</gene>
<dbReference type="SUPFAM" id="SSF81340">
    <property type="entry name" value="Clc chloride channel"/>
    <property type="match status" value="1"/>
</dbReference>
<evidence type="ECO:0000256" key="1">
    <source>
        <dbReference type="ARBA" id="ARBA00004141"/>
    </source>
</evidence>
<feature type="compositionally biased region" description="Acidic residues" evidence="12">
    <location>
        <begin position="846"/>
        <end position="857"/>
    </location>
</feature>
<evidence type="ECO:0000256" key="11">
    <source>
        <dbReference type="RuleBase" id="RU361221"/>
    </source>
</evidence>
<evidence type="ECO:0000313" key="14">
    <source>
        <dbReference type="EMBL" id="CAE0244276.1"/>
    </source>
</evidence>
<evidence type="ECO:0000256" key="2">
    <source>
        <dbReference type="ARBA" id="ARBA00022448"/>
    </source>
</evidence>
<dbReference type="InterPro" id="IPR001807">
    <property type="entry name" value="ClC"/>
</dbReference>
<feature type="compositionally biased region" description="Basic and acidic residues" evidence="12">
    <location>
        <begin position="833"/>
        <end position="845"/>
    </location>
</feature>
<keyword evidence="8 11" id="KW-0472">Membrane</keyword>
<dbReference type="InterPro" id="IPR000644">
    <property type="entry name" value="CBS_dom"/>
</dbReference>
<dbReference type="Gene3D" id="3.10.580.10">
    <property type="entry name" value="CBS-domain"/>
    <property type="match status" value="2"/>
</dbReference>
<keyword evidence="6 11" id="KW-0406">Ion transport</keyword>
<feature type="region of interest" description="Disordered" evidence="12">
    <location>
        <begin position="833"/>
        <end position="857"/>
    </location>
</feature>
<keyword evidence="5 11" id="KW-1133">Transmembrane helix</keyword>
<feature type="transmembrane region" description="Helical" evidence="11">
    <location>
        <begin position="401"/>
        <end position="426"/>
    </location>
</feature>
<keyword evidence="3 11" id="KW-0812">Transmembrane</keyword>
<dbReference type="InterPro" id="IPR051280">
    <property type="entry name" value="Cl-channel/antiporter"/>
</dbReference>
<sequence length="857" mass="94921">MAATTRRRKTTIIDESDKVDSMAAPAPVDLAKERRERHTVMMAASGHGGGGGGGGHHHHRTDGEKAREAAYASYDFDVQETSTYLMSRATLTKTHHLRKEIFSWVLIFLSGALTGCLAGAADVFLANMVILKFDIILLPFTDPTSDRYTGMYAPCLLFIAINFVLVTIASCFVVFVEPCSAGSGIPEIKTILNGVRLPGVLRWRTMVAKLTGVVFSAAGGLPIGKEGPMIHSGSIIAAGVSQGRFFRKKLGVFEYFRNDPDKRDFIAAGAAAGVAAAFGAPIGGVLFAVEEGASFWRQSMTWKAFFGAMVSATFLRIFTGELKPGGSSMQPYGIIQTAGSFEFGDFYQTNTAAPPTLMELPLYILLGIISGIVSGAFCVLQKHITIFRMKYIPGTKPLRRWLEAMFVAVLVGSCGAFFSAVMVPYACAPIDMEVLFFNFSNTATYQYYNATVRPFNMADIRTFYCENGTYNQAATLWFTMSESAILQLFHNEQNFNAIVLLCFFAVYWCLACITYGIAVPSGLFVPSLCTGAALGRLYGEFWKWVNPIVASYVGSYALLGAAGMLSGMARITISLCVIIIETTQDVTYLLPTMASVIFSKFIADQFGKGLYDTHIDLKNVPLLEWEVPPEAERVLVRHLKKDPVVTLTEVINVGELWKILDQTVYAAFPVVKNGLNSKKFTGLINRNQLMILLKTKAWSKDKKCPIPAGRDYSHYDPHSIAVKEDDIQGFYNYWPTPSQIDLTEDDKQCYLDLTPYMNPAVYTLTHVTPLSRVFRIFRYLGLRHIPIVDGDNNVVSVITRKDITEIAIEEAYHDLHAVSLELEESHDEVRSPLHRATKVEFQEPIKEEEEEDREDAV</sequence>